<sequence length="160" mass="19206">MYNKCMKIRKATKKDIPKIRRGLLESWLSHVDNEPMYYNRDRVEKSDIDTYYTNAMDSVDSFVLIIEENGKFIGFGKADIQKIEPWYKEQKVLYIDDIYIEKEFRKKGCAKTLLQEFEKMAKTRDIKWIKARVYSFNEPAKKLNASFGFYPLYSEYFKII</sequence>
<dbReference type="GO" id="GO:0016747">
    <property type="term" value="F:acyltransferase activity, transferring groups other than amino-acyl groups"/>
    <property type="evidence" value="ECO:0007669"/>
    <property type="project" value="InterPro"/>
</dbReference>
<dbReference type="Pfam" id="PF00583">
    <property type="entry name" value="Acetyltransf_1"/>
    <property type="match status" value="1"/>
</dbReference>
<gene>
    <name evidence="2" type="ORF">DIU24_03900</name>
</gene>
<proteinExistence type="predicted"/>
<organism evidence="2 3">
    <name type="scientific">candidate division WWE3 bacterium</name>
    <dbReference type="NCBI Taxonomy" id="2053526"/>
    <lineage>
        <taxon>Bacteria</taxon>
        <taxon>Katanobacteria</taxon>
    </lineage>
</organism>
<reference evidence="2 3" key="1">
    <citation type="journal article" date="2018" name="Nat. Biotechnol.">
        <title>A standardized bacterial taxonomy based on genome phylogeny substantially revises the tree of life.</title>
        <authorList>
            <person name="Parks D.H."/>
            <person name="Chuvochina M."/>
            <person name="Waite D.W."/>
            <person name="Rinke C."/>
            <person name="Skarshewski A."/>
            <person name="Chaumeil P.A."/>
            <person name="Hugenholtz P."/>
        </authorList>
    </citation>
    <scope>NUCLEOTIDE SEQUENCE [LARGE SCALE GENOMIC DNA]</scope>
    <source>
        <strain evidence="2">UBA12021</strain>
    </source>
</reference>
<dbReference type="Gene3D" id="3.40.630.30">
    <property type="match status" value="1"/>
</dbReference>
<dbReference type="EMBL" id="DQFB01000004">
    <property type="protein sequence ID" value="HCQ40816.1"/>
    <property type="molecule type" value="Genomic_DNA"/>
</dbReference>
<dbReference type="InterPro" id="IPR050276">
    <property type="entry name" value="MshD_Acetyltransferase"/>
</dbReference>
<dbReference type="InterPro" id="IPR016181">
    <property type="entry name" value="Acyl_CoA_acyltransferase"/>
</dbReference>
<dbReference type="PROSITE" id="PS51186">
    <property type="entry name" value="GNAT"/>
    <property type="match status" value="1"/>
</dbReference>
<dbReference type="PANTHER" id="PTHR43617">
    <property type="entry name" value="L-AMINO ACID N-ACETYLTRANSFERASE"/>
    <property type="match status" value="1"/>
</dbReference>
<comment type="caution">
    <text evidence="2">The sequence shown here is derived from an EMBL/GenBank/DDBJ whole genome shotgun (WGS) entry which is preliminary data.</text>
</comment>
<dbReference type="InterPro" id="IPR000182">
    <property type="entry name" value="GNAT_dom"/>
</dbReference>
<dbReference type="Proteomes" id="UP000262056">
    <property type="component" value="Unassembled WGS sequence"/>
</dbReference>
<protein>
    <recommendedName>
        <fullName evidence="1">N-acetyltransferase domain-containing protein</fullName>
    </recommendedName>
</protein>
<dbReference type="CDD" id="cd04301">
    <property type="entry name" value="NAT_SF"/>
    <property type="match status" value="1"/>
</dbReference>
<accession>A0A656PQW1</accession>
<feature type="domain" description="N-acetyltransferase" evidence="1">
    <location>
        <begin position="6"/>
        <end position="160"/>
    </location>
</feature>
<name>A0A656PQW1_UNCKA</name>
<dbReference type="SUPFAM" id="SSF55729">
    <property type="entry name" value="Acyl-CoA N-acyltransferases (Nat)"/>
    <property type="match status" value="1"/>
</dbReference>
<evidence type="ECO:0000259" key="1">
    <source>
        <dbReference type="PROSITE" id="PS51186"/>
    </source>
</evidence>
<dbReference type="AlphaFoldDB" id="A0A656PQW1"/>
<evidence type="ECO:0000313" key="3">
    <source>
        <dbReference type="Proteomes" id="UP000262056"/>
    </source>
</evidence>
<evidence type="ECO:0000313" key="2">
    <source>
        <dbReference type="EMBL" id="HCQ40816.1"/>
    </source>
</evidence>